<dbReference type="Pfam" id="PF13585">
    <property type="entry name" value="CHU_C"/>
    <property type="match status" value="1"/>
</dbReference>
<comment type="caution">
    <text evidence="1">The sequence shown here is derived from an EMBL/GenBank/DDBJ whole genome shotgun (WGS) entry which is preliminary data.</text>
</comment>
<evidence type="ECO:0000313" key="2">
    <source>
        <dbReference type="Proteomes" id="UP000249542"/>
    </source>
</evidence>
<name>A0A2W7IFA8_9FLAO</name>
<dbReference type="InterPro" id="IPR026341">
    <property type="entry name" value="T9SS_type_B"/>
</dbReference>
<evidence type="ECO:0000313" key="1">
    <source>
        <dbReference type="EMBL" id="PZW36920.1"/>
    </source>
</evidence>
<keyword evidence="2" id="KW-1185">Reference proteome</keyword>
<reference evidence="1 2" key="1">
    <citation type="submission" date="2018-06" db="EMBL/GenBank/DDBJ databases">
        <title>Genomic Encyclopedia of Archaeal and Bacterial Type Strains, Phase II (KMG-II): from individual species to whole genera.</title>
        <authorList>
            <person name="Goeker M."/>
        </authorList>
    </citation>
    <scope>NUCLEOTIDE SEQUENCE [LARGE SCALE GENOMIC DNA]</scope>
    <source>
        <strain evidence="1 2">DSM 15361</strain>
    </source>
</reference>
<dbReference type="AlphaFoldDB" id="A0A2W7IFA8"/>
<protein>
    <submittedName>
        <fullName evidence="1">Gliding motility-associated-like protein</fullName>
    </submittedName>
</protein>
<sequence length="113" mass="12704">QSEALGVDLTIAPYEAGCLITEGLSPDNRDGLNDCLDLTFLSDRSGISKIQIFNRYGRVVYEKGNYVSDWCGQDKDGDLLNTATYFYVIEFSSEDPVFGKVKKGWIYLNRESN</sequence>
<dbReference type="EMBL" id="QKYV01000029">
    <property type="protein sequence ID" value="PZW36920.1"/>
    <property type="molecule type" value="Genomic_DNA"/>
</dbReference>
<dbReference type="Proteomes" id="UP000249542">
    <property type="component" value="Unassembled WGS sequence"/>
</dbReference>
<dbReference type="NCBIfam" id="TIGR04131">
    <property type="entry name" value="Bac_Flav_CTERM"/>
    <property type="match status" value="1"/>
</dbReference>
<dbReference type="RefSeq" id="WP_146240810.1">
    <property type="nucleotide sequence ID" value="NZ_QKYV01000029.1"/>
</dbReference>
<accession>A0A2W7IFA8</accession>
<proteinExistence type="predicted"/>
<feature type="non-terminal residue" evidence="1">
    <location>
        <position position="1"/>
    </location>
</feature>
<gene>
    <name evidence="1" type="ORF">LX95_02920</name>
</gene>
<organism evidence="1 2">
    <name type="scientific">Mesonia algae</name>
    <dbReference type="NCBI Taxonomy" id="213248"/>
    <lineage>
        <taxon>Bacteria</taxon>
        <taxon>Pseudomonadati</taxon>
        <taxon>Bacteroidota</taxon>
        <taxon>Flavobacteriia</taxon>
        <taxon>Flavobacteriales</taxon>
        <taxon>Flavobacteriaceae</taxon>
        <taxon>Mesonia</taxon>
    </lineage>
</organism>